<organism evidence="3 4">
    <name type="scientific">Littorina saxatilis</name>
    <dbReference type="NCBI Taxonomy" id="31220"/>
    <lineage>
        <taxon>Eukaryota</taxon>
        <taxon>Metazoa</taxon>
        <taxon>Spiralia</taxon>
        <taxon>Lophotrochozoa</taxon>
        <taxon>Mollusca</taxon>
        <taxon>Gastropoda</taxon>
        <taxon>Caenogastropoda</taxon>
        <taxon>Littorinimorpha</taxon>
        <taxon>Littorinoidea</taxon>
        <taxon>Littorinidae</taxon>
        <taxon>Littorina</taxon>
    </lineage>
</organism>
<dbReference type="EMBL" id="JBAMIC010000002">
    <property type="protein sequence ID" value="KAK7111287.1"/>
    <property type="molecule type" value="Genomic_DNA"/>
</dbReference>
<proteinExistence type="predicted"/>
<feature type="compositionally biased region" description="Acidic residues" evidence="1">
    <location>
        <begin position="41"/>
        <end position="50"/>
    </location>
</feature>
<feature type="chain" id="PRO_5042954042" description="DUF3456 domain-containing protein" evidence="2">
    <location>
        <begin position="28"/>
        <end position="229"/>
    </location>
</feature>
<comment type="caution">
    <text evidence="3">The sequence shown here is derived from an EMBL/GenBank/DDBJ whole genome shotgun (WGS) entry which is preliminary data.</text>
</comment>
<dbReference type="InterPro" id="IPR052682">
    <property type="entry name" value="MZB1"/>
</dbReference>
<name>A0AAN9GJX8_9CAEN</name>
<evidence type="ECO:0000256" key="1">
    <source>
        <dbReference type="SAM" id="MobiDB-lite"/>
    </source>
</evidence>
<keyword evidence="4" id="KW-1185">Reference proteome</keyword>
<evidence type="ECO:0008006" key="5">
    <source>
        <dbReference type="Google" id="ProtNLM"/>
    </source>
</evidence>
<dbReference type="AlphaFoldDB" id="A0AAN9GJX8"/>
<dbReference type="GO" id="GO:0005576">
    <property type="term" value="C:extracellular region"/>
    <property type="evidence" value="ECO:0007669"/>
    <property type="project" value="TreeGrafter"/>
</dbReference>
<dbReference type="PANTHER" id="PTHR15881:SF2">
    <property type="entry name" value="MARGINAL ZONE B- AND B1-CELL-SPECIFIC PROTEIN"/>
    <property type="match status" value="1"/>
</dbReference>
<sequence length="229" mass="26069">MVRLFSSSKHDAFVLALLLGAVNFAATLQEGGDKIDPSEKDEWEEEEPEVPDYKVPEGMQTLKFSPANLTDEDQHSQHMPMDLKCDGCRIVAYLMTQELNRIQSRYKKGHKLKESELIDLLERVCRDKDEKFNGYGIKEIEKVRRLSGDGLETKDAPGVMQGGGKWPFRLVQMCLEYVGELGEEEIYDHFLAGKSVEDLLCRSKQLGNICPPKKMKKKVTEKAQSKDEL</sequence>
<feature type="compositionally biased region" description="Basic and acidic residues" evidence="1">
    <location>
        <begin position="31"/>
        <end position="40"/>
    </location>
</feature>
<feature type="signal peptide" evidence="2">
    <location>
        <begin position="1"/>
        <end position="27"/>
    </location>
</feature>
<reference evidence="3 4" key="1">
    <citation type="submission" date="2024-02" db="EMBL/GenBank/DDBJ databases">
        <title>Chromosome-scale genome assembly of the rough periwinkle Littorina saxatilis.</title>
        <authorList>
            <person name="De Jode A."/>
            <person name="Faria R."/>
            <person name="Formenti G."/>
            <person name="Sims Y."/>
            <person name="Smith T.P."/>
            <person name="Tracey A."/>
            <person name="Wood J.M.D."/>
            <person name="Zagrodzka Z.B."/>
            <person name="Johannesson K."/>
            <person name="Butlin R.K."/>
            <person name="Leder E.H."/>
        </authorList>
    </citation>
    <scope>NUCLEOTIDE SEQUENCE [LARGE SCALE GENOMIC DNA]</scope>
    <source>
        <strain evidence="3">Snail1</strain>
        <tissue evidence="3">Muscle</tissue>
    </source>
</reference>
<dbReference type="Proteomes" id="UP001374579">
    <property type="component" value="Unassembled WGS sequence"/>
</dbReference>
<protein>
    <recommendedName>
        <fullName evidence="5">DUF3456 domain-containing protein</fullName>
    </recommendedName>
</protein>
<dbReference type="GO" id="GO:0034663">
    <property type="term" value="C:endoplasmic reticulum chaperone complex"/>
    <property type="evidence" value="ECO:0007669"/>
    <property type="project" value="TreeGrafter"/>
</dbReference>
<evidence type="ECO:0000313" key="4">
    <source>
        <dbReference type="Proteomes" id="UP001374579"/>
    </source>
</evidence>
<gene>
    <name evidence="3" type="ORF">V1264_010948</name>
</gene>
<evidence type="ECO:0000256" key="2">
    <source>
        <dbReference type="SAM" id="SignalP"/>
    </source>
</evidence>
<accession>A0AAN9GJX8</accession>
<dbReference type="PANTHER" id="PTHR15881">
    <property type="entry name" value="MARGINAL ZONE B- AND B1-CELL-SPECIFIC PROTEIN"/>
    <property type="match status" value="1"/>
</dbReference>
<evidence type="ECO:0000313" key="3">
    <source>
        <dbReference type="EMBL" id="KAK7111287.1"/>
    </source>
</evidence>
<feature type="region of interest" description="Disordered" evidence="1">
    <location>
        <begin position="31"/>
        <end position="52"/>
    </location>
</feature>
<keyword evidence="2" id="KW-0732">Signal</keyword>